<reference evidence="2 3" key="1">
    <citation type="submission" date="2014-04" db="EMBL/GenBank/DDBJ databases">
        <authorList>
            <consortium name="DOE Joint Genome Institute"/>
            <person name="Kuo A."/>
            <person name="Gay G."/>
            <person name="Dore J."/>
            <person name="Kohler A."/>
            <person name="Nagy L.G."/>
            <person name="Floudas D."/>
            <person name="Copeland A."/>
            <person name="Barry K.W."/>
            <person name="Cichocki N."/>
            <person name="Veneault-Fourrey C."/>
            <person name="LaButti K."/>
            <person name="Lindquist E.A."/>
            <person name="Lipzen A."/>
            <person name="Lundell T."/>
            <person name="Morin E."/>
            <person name="Murat C."/>
            <person name="Sun H."/>
            <person name="Tunlid A."/>
            <person name="Henrissat B."/>
            <person name="Grigoriev I.V."/>
            <person name="Hibbett D.S."/>
            <person name="Martin F."/>
            <person name="Nordberg H.P."/>
            <person name="Cantor M.N."/>
            <person name="Hua S.X."/>
        </authorList>
    </citation>
    <scope>NUCLEOTIDE SEQUENCE [LARGE SCALE GENOMIC DNA]</scope>
    <source>
        <strain evidence="3">h7</strain>
    </source>
</reference>
<name>A0A0C2XJK0_HEBCY</name>
<evidence type="ECO:0008006" key="4">
    <source>
        <dbReference type="Google" id="ProtNLM"/>
    </source>
</evidence>
<dbReference type="EMBL" id="KN831794">
    <property type="protein sequence ID" value="KIM37973.1"/>
    <property type="molecule type" value="Genomic_DNA"/>
</dbReference>
<feature type="non-terminal residue" evidence="2">
    <location>
        <position position="144"/>
    </location>
</feature>
<dbReference type="AlphaFoldDB" id="A0A0C2XJK0"/>
<keyword evidence="3" id="KW-1185">Reference proteome</keyword>
<keyword evidence="1" id="KW-0732">Signal</keyword>
<sequence>PGPDGIPNVLLQQCFALLGLLLWAMFNATHTLKYEPSEMKQLTTICHMLVTSCCLKLNRDDYSLAKSYCPIAHYRTIKKAFDSVYAKTLAYVTETHQLLPPNHIGGRPGRTTSDAIHLLMSRIKDELCKGNVMMVISLDIQAAF</sequence>
<feature type="signal peptide" evidence="1">
    <location>
        <begin position="1"/>
        <end position="31"/>
    </location>
</feature>
<dbReference type="PANTHER" id="PTHR33481:SF1">
    <property type="entry name" value="ENDONUCLEASE_EXONUCLEASE_PHOSPHATASE DOMAIN-CONTAINING PROTEIN-RELATED"/>
    <property type="match status" value="1"/>
</dbReference>
<feature type="non-terminal residue" evidence="2">
    <location>
        <position position="1"/>
    </location>
</feature>
<proteinExistence type="predicted"/>
<reference evidence="3" key="2">
    <citation type="submission" date="2015-01" db="EMBL/GenBank/DDBJ databases">
        <title>Evolutionary Origins and Diversification of the Mycorrhizal Mutualists.</title>
        <authorList>
            <consortium name="DOE Joint Genome Institute"/>
            <consortium name="Mycorrhizal Genomics Consortium"/>
            <person name="Kohler A."/>
            <person name="Kuo A."/>
            <person name="Nagy L.G."/>
            <person name="Floudas D."/>
            <person name="Copeland A."/>
            <person name="Barry K.W."/>
            <person name="Cichocki N."/>
            <person name="Veneault-Fourrey C."/>
            <person name="LaButti K."/>
            <person name="Lindquist E.A."/>
            <person name="Lipzen A."/>
            <person name="Lundell T."/>
            <person name="Morin E."/>
            <person name="Murat C."/>
            <person name="Riley R."/>
            <person name="Ohm R."/>
            <person name="Sun H."/>
            <person name="Tunlid A."/>
            <person name="Henrissat B."/>
            <person name="Grigoriev I.V."/>
            <person name="Hibbett D.S."/>
            <person name="Martin F."/>
        </authorList>
    </citation>
    <scope>NUCLEOTIDE SEQUENCE [LARGE SCALE GENOMIC DNA]</scope>
    <source>
        <strain evidence="3">h7</strain>
    </source>
</reference>
<dbReference type="PANTHER" id="PTHR33481">
    <property type="entry name" value="REVERSE TRANSCRIPTASE"/>
    <property type="match status" value="1"/>
</dbReference>
<accession>A0A0C2XJK0</accession>
<evidence type="ECO:0000256" key="1">
    <source>
        <dbReference type="SAM" id="SignalP"/>
    </source>
</evidence>
<dbReference type="Proteomes" id="UP000053424">
    <property type="component" value="Unassembled WGS sequence"/>
</dbReference>
<gene>
    <name evidence="2" type="ORF">M413DRAFT_41720</name>
</gene>
<dbReference type="OrthoDB" id="412006at2759"/>
<evidence type="ECO:0000313" key="3">
    <source>
        <dbReference type="Proteomes" id="UP000053424"/>
    </source>
</evidence>
<feature type="chain" id="PRO_5002158937" description="Reverse transcriptase domain-containing protein" evidence="1">
    <location>
        <begin position="32"/>
        <end position="144"/>
    </location>
</feature>
<protein>
    <recommendedName>
        <fullName evidence="4">Reverse transcriptase domain-containing protein</fullName>
    </recommendedName>
</protein>
<organism evidence="2 3">
    <name type="scientific">Hebeloma cylindrosporum</name>
    <dbReference type="NCBI Taxonomy" id="76867"/>
    <lineage>
        <taxon>Eukaryota</taxon>
        <taxon>Fungi</taxon>
        <taxon>Dikarya</taxon>
        <taxon>Basidiomycota</taxon>
        <taxon>Agaricomycotina</taxon>
        <taxon>Agaricomycetes</taxon>
        <taxon>Agaricomycetidae</taxon>
        <taxon>Agaricales</taxon>
        <taxon>Agaricineae</taxon>
        <taxon>Hymenogastraceae</taxon>
        <taxon>Hebeloma</taxon>
    </lineage>
</organism>
<dbReference type="STRING" id="686832.A0A0C2XJK0"/>
<dbReference type="HOGENOM" id="CLU_1801051_0_0_1"/>
<evidence type="ECO:0000313" key="2">
    <source>
        <dbReference type="EMBL" id="KIM37973.1"/>
    </source>
</evidence>